<dbReference type="Pfam" id="PF06628">
    <property type="entry name" value="Catalase-rel"/>
    <property type="match status" value="1"/>
</dbReference>
<dbReference type="STRING" id="35608.A0A2U1LRX3"/>
<gene>
    <name evidence="2" type="ORF">CTI12_AA448510</name>
</gene>
<accession>A0A2U1LRX3</accession>
<dbReference type="EMBL" id="PKPP01008042">
    <property type="protein sequence ID" value="PWA51741.1"/>
    <property type="molecule type" value="Genomic_DNA"/>
</dbReference>
<proteinExistence type="predicted"/>
<feature type="domain" description="Catalase immune-responsive" evidence="1">
    <location>
        <begin position="124"/>
        <end position="177"/>
    </location>
</feature>
<name>A0A2U1LRX3_ARTAN</name>
<reference evidence="2 3" key="1">
    <citation type="journal article" date="2018" name="Mol. Plant">
        <title>The genome of Artemisia annua provides insight into the evolution of Asteraceae family and artemisinin biosynthesis.</title>
        <authorList>
            <person name="Shen Q."/>
            <person name="Zhang L."/>
            <person name="Liao Z."/>
            <person name="Wang S."/>
            <person name="Yan T."/>
            <person name="Shi P."/>
            <person name="Liu M."/>
            <person name="Fu X."/>
            <person name="Pan Q."/>
            <person name="Wang Y."/>
            <person name="Lv Z."/>
            <person name="Lu X."/>
            <person name="Zhang F."/>
            <person name="Jiang W."/>
            <person name="Ma Y."/>
            <person name="Chen M."/>
            <person name="Hao X."/>
            <person name="Li L."/>
            <person name="Tang Y."/>
            <person name="Lv G."/>
            <person name="Zhou Y."/>
            <person name="Sun X."/>
            <person name="Brodelius P.E."/>
            <person name="Rose J.K.C."/>
            <person name="Tang K."/>
        </authorList>
    </citation>
    <scope>NUCLEOTIDE SEQUENCE [LARGE SCALE GENOMIC DNA]</scope>
    <source>
        <strain evidence="3">cv. Huhao1</strain>
        <tissue evidence="2">Leaf</tissue>
    </source>
</reference>
<dbReference type="Proteomes" id="UP000245207">
    <property type="component" value="Unassembled WGS sequence"/>
</dbReference>
<dbReference type="InterPro" id="IPR010582">
    <property type="entry name" value="Catalase_immune_responsive"/>
</dbReference>
<evidence type="ECO:0000313" key="3">
    <source>
        <dbReference type="Proteomes" id="UP000245207"/>
    </source>
</evidence>
<dbReference type="AlphaFoldDB" id="A0A2U1LRX3"/>
<dbReference type="Gene3D" id="2.40.180.10">
    <property type="entry name" value="Catalase core domain"/>
    <property type="match status" value="1"/>
</dbReference>
<sequence>MVSTVACEGGNSNHNFLMLMWFCLRHMLSLQSLPIFHPHIFGIGLAMSWLEKSWFADGWKSHGFDDLIELSAYASSMPSILLLPLSKMCDNRMAGSNKEICILRFHVIGFGRIGGMDMGENFAIERDNDFKQPGGTYKSFSPDRKERFITRIAGALSDPRVIHEVCTIWISYWSRFDSLSFLNIG</sequence>
<protein>
    <recommendedName>
        <fullName evidence="1">Catalase immune-responsive domain-containing protein</fullName>
    </recommendedName>
</protein>
<comment type="caution">
    <text evidence="2">The sequence shown here is derived from an EMBL/GenBank/DDBJ whole genome shotgun (WGS) entry which is preliminary data.</text>
</comment>
<dbReference type="GO" id="GO:0020037">
    <property type="term" value="F:heme binding"/>
    <property type="evidence" value="ECO:0007669"/>
    <property type="project" value="InterPro"/>
</dbReference>
<dbReference type="OrthoDB" id="1529040at2759"/>
<evidence type="ECO:0000313" key="2">
    <source>
        <dbReference type="EMBL" id="PWA51741.1"/>
    </source>
</evidence>
<keyword evidence="3" id="KW-1185">Reference proteome</keyword>
<organism evidence="2 3">
    <name type="scientific">Artemisia annua</name>
    <name type="common">Sweet wormwood</name>
    <dbReference type="NCBI Taxonomy" id="35608"/>
    <lineage>
        <taxon>Eukaryota</taxon>
        <taxon>Viridiplantae</taxon>
        <taxon>Streptophyta</taxon>
        <taxon>Embryophyta</taxon>
        <taxon>Tracheophyta</taxon>
        <taxon>Spermatophyta</taxon>
        <taxon>Magnoliopsida</taxon>
        <taxon>eudicotyledons</taxon>
        <taxon>Gunneridae</taxon>
        <taxon>Pentapetalae</taxon>
        <taxon>asterids</taxon>
        <taxon>campanulids</taxon>
        <taxon>Asterales</taxon>
        <taxon>Asteraceae</taxon>
        <taxon>Asteroideae</taxon>
        <taxon>Anthemideae</taxon>
        <taxon>Artemisiinae</taxon>
        <taxon>Artemisia</taxon>
    </lineage>
</organism>
<dbReference type="InterPro" id="IPR020835">
    <property type="entry name" value="Catalase_sf"/>
</dbReference>
<dbReference type="SUPFAM" id="SSF56634">
    <property type="entry name" value="Heme-dependent catalase-like"/>
    <property type="match status" value="1"/>
</dbReference>
<evidence type="ECO:0000259" key="1">
    <source>
        <dbReference type="Pfam" id="PF06628"/>
    </source>
</evidence>